<dbReference type="Gene3D" id="3.40.50.720">
    <property type="entry name" value="NAD(P)-binding Rossmann-like Domain"/>
    <property type="match status" value="1"/>
</dbReference>
<proteinExistence type="inferred from homology"/>
<evidence type="ECO:0000256" key="2">
    <source>
        <dbReference type="ARBA" id="ARBA00023002"/>
    </source>
</evidence>
<dbReference type="CDD" id="cd05233">
    <property type="entry name" value="SDR_c"/>
    <property type="match status" value="1"/>
</dbReference>
<organism evidence="4 5">
    <name type="scientific">Aeromicrobium panaciterrae</name>
    <dbReference type="NCBI Taxonomy" id="363861"/>
    <lineage>
        <taxon>Bacteria</taxon>
        <taxon>Bacillati</taxon>
        <taxon>Actinomycetota</taxon>
        <taxon>Actinomycetes</taxon>
        <taxon>Propionibacteriales</taxon>
        <taxon>Nocardioidaceae</taxon>
        <taxon>Aeromicrobium</taxon>
    </lineage>
</organism>
<protein>
    <submittedName>
        <fullName evidence="4">Short-subunit dehydrogenase</fullName>
    </submittedName>
</protein>
<accession>A0ABU1ULS9</accession>
<reference evidence="4 5" key="1">
    <citation type="submission" date="2023-07" db="EMBL/GenBank/DDBJ databases">
        <title>Sorghum-associated microbial communities from plants grown in Nebraska, USA.</title>
        <authorList>
            <person name="Schachtman D."/>
        </authorList>
    </citation>
    <scope>NUCLEOTIDE SEQUENCE [LARGE SCALE GENOMIC DNA]</scope>
    <source>
        <strain evidence="4 5">BE248</strain>
    </source>
</reference>
<keyword evidence="5" id="KW-1185">Reference proteome</keyword>
<dbReference type="PANTHER" id="PTHR44196">
    <property type="entry name" value="DEHYDROGENASE/REDUCTASE SDR FAMILY MEMBER 7B"/>
    <property type="match status" value="1"/>
</dbReference>
<dbReference type="InterPro" id="IPR002347">
    <property type="entry name" value="SDR_fam"/>
</dbReference>
<dbReference type="PRINTS" id="PR00080">
    <property type="entry name" value="SDRFAMILY"/>
</dbReference>
<dbReference type="InterPro" id="IPR036291">
    <property type="entry name" value="NAD(P)-bd_dom_sf"/>
</dbReference>
<evidence type="ECO:0000256" key="3">
    <source>
        <dbReference type="RuleBase" id="RU000363"/>
    </source>
</evidence>
<dbReference type="EMBL" id="JAVDWH010000001">
    <property type="protein sequence ID" value="MDR7086126.1"/>
    <property type="molecule type" value="Genomic_DNA"/>
</dbReference>
<comment type="caution">
    <text evidence="4">The sequence shown here is derived from an EMBL/GenBank/DDBJ whole genome shotgun (WGS) entry which is preliminary data.</text>
</comment>
<sequence>MTRQTIKGARALVTGATGGIGQEIARALHAEGAELVLSGRRAEILEPLAKELGAQVVIADLADLDDVARLLKEAGPLDILVANAALPASGLLLEYTQEQILRNVSVNLTVPILMARESAAGMSERGHGHIVLIGSVAGKAASAGASMYNATKFGLRGFSLALREDLASANVGVSIVEPGFVREAGMFIEADGKLPPGVRTVSPQQVAKKVVKAIKRNKGEVVVAPVELRAGTAVASVFPGVGSNVQKRLGGHKIFETMVEGQRAKR</sequence>
<dbReference type="PROSITE" id="PS00061">
    <property type="entry name" value="ADH_SHORT"/>
    <property type="match status" value="1"/>
</dbReference>
<dbReference type="InterPro" id="IPR020904">
    <property type="entry name" value="Sc_DH/Rdtase_CS"/>
</dbReference>
<dbReference type="Pfam" id="PF00106">
    <property type="entry name" value="adh_short"/>
    <property type="match status" value="1"/>
</dbReference>
<keyword evidence="2" id="KW-0560">Oxidoreductase</keyword>
<evidence type="ECO:0000313" key="5">
    <source>
        <dbReference type="Proteomes" id="UP001257739"/>
    </source>
</evidence>
<comment type="similarity">
    <text evidence="1 3">Belongs to the short-chain dehydrogenases/reductases (SDR) family.</text>
</comment>
<dbReference type="SUPFAM" id="SSF51735">
    <property type="entry name" value="NAD(P)-binding Rossmann-fold domains"/>
    <property type="match status" value="1"/>
</dbReference>
<dbReference type="PRINTS" id="PR00081">
    <property type="entry name" value="GDHRDH"/>
</dbReference>
<evidence type="ECO:0000313" key="4">
    <source>
        <dbReference type="EMBL" id="MDR7086126.1"/>
    </source>
</evidence>
<dbReference type="PANTHER" id="PTHR44196:SF3">
    <property type="entry name" value="SHORT CHAIN DEHYDROGENASE FAMILY PROTEIN"/>
    <property type="match status" value="1"/>
</dbReference>
<dbReference type="RefSeq" id="WP_309967364.1">
    <property type="nucleotide sequence ID" value="NZ_JAVDWH010000001.1"/>
</dbReference>
<name>A0ABU1ULS9_9ACTN</name>
<gene>
    <name evidence="4" type="ORF">J2X11_000965</name>
</gene>
<dbReference type="Proteomes" id="UP001257739">
    <property type="component" value="Unassembled WGS sequence"/>
</dbReference>
<evidence type="ECO:0000256" key="1">
    <source>
        <dbReference type="ARBA" id="ARBA00006484"/>
    </source>
</evidence>